<evidence type="ECO:0000313" key="4">
    <source>
        <dbReference type="Proteomes" id="UP001150941"/>
    </source>
</evidence>
<evidence type="ECO:0000256" key="1">
    <source>
        <dbReference type="SAM" id="MobiDB-lite"/>
    </source>
</evidence>
<feature type="region of interest" description="Disordered" evidence="1">
    <location>
        <begin position="1"/>
        <end position="22"/>
    </location>
</feature>
<accession>A0A9W9P789</accession>
<keyword evidence="4" id="KW-1185">Reference proteome</keyword>
<dbReference type="GeneID" id="83200321"/>
<feature type="region of interest" description="Disordered" evidence="1">
    <location>
        <begin position="766"/>
        <end position="810"/>
    </location>
</feature>
<dbReference type="PANTHER" id="PTHR22696:SF1">
    <property type="entry name" value="E3 UBIQUITIN-PROTEIN LIGASE RNF26"/>
    <property type="match status" value="1"/>
</dbReference>
<feature type="compositionally biased region" description="Polar residues" evidence="1">
    <location>
        <begin position="789"/>
        <end position="807"/>
    </location>
</feature>
<feature type="compositionally biased region" description="Basic and acidic residues" evidence="1">
    <location>
        <begin position="587"/>
        <end position="597"/>
    </location>
</feature>
<dbReference type="OrthoDB" id="66726at2759"/>
<evidence type="ECO:0000256" key="2">
    <source>
        <dbReference type="SAM" id="Phobius"/>
    </source>
</evidence>
<dbReference type="Proteomes" id="UP001150941">
    <property type="component" value="Unassembled WGS sequence"/>
</dbReference>
<keyword evidence="2" id="KW-0472">Membrane</keyword>
<dbReference type="PANTHER" id="PTHR22696">
    <property type="entry name" value="E3 UBIQUITIN-PROTEIN LIGASE RNF26"/>
    <property type="match status" value="1"/>
</dbReference>
<protein>
    <recommendedName>
        <fullName evidence="5">Ubiquitin-protein ligase (Asi3)</fullName>
    </recommendedName>
</protein>
<dbReference type="RefSeq" id="XP_058332021.1">
    <property type="nucleotide sequence ID" value="XM_058473018.1"/>
</dbReference>
<keyword evidence="2" id="KW-1133">Transmembrane helix</keyword>
<dbReference type="EMBL" id="JAPQKS010000003">
    <property type="protein sequence ID" value="KAJ5239102.1"/>
    <property type="molecule type" value="Genomic_DNA"/>
</dbReference>
<reference evidence="3" key="1">
    <citation type="submission" date="2022-11" db="EMBL/GenBank/DDBJ databases">
        <authorList>
            <person name="Petersen C."/>
        </authorList>
    </citation>
    <scope>NUCLEOTIDE SEQUENCE</scope>
    <source>
        <strain evidence="3">IBT 19713</strain>
    </source>
</reference>
<comment type="caution">
    <text evidence="3">The sequence shown here is derived from an EMBL/GenBank/DDBJ whole genome shotgun (WGS) entry which is preliminary data.</text>
</comment>
<dbReference type="GO" id="GO:0006511">
    <property type="term" value="P:ubiquitin-dependent protein catabolic process"/>
    <property type="evidence" value="ECO:0007669"/>
    <property type="project" value="TreeGrafter"/>
</dbReference>
<dbReference type="GO" id="GO:0061630">
    <property type="term" value="F:ubiquitin protein ligase activity"/>
    <property type="evidence" value="ECO:0007669"/>
    <property type="project" value="TreeGrafter"/>
</dbReference>
<sequence>MSGLLDPTAMPTPPSSMPSVSGSINSTVATASSIALLPSPRDLILFPLRALHHAETFAFNTVPRQIGRMVGMGDINLNLWPTPAAAMTEGGAAVEAIAAASEAVADTQGGVAEVAAQADGWYLTEFMNTMRKVGGFFGYLTSVWSMACLVEALILNRLTIYASTRRHLRLGWQGRLALRIVPIVLFIYQIMSLLRGIRCQSSPDYATMRYGSPGKVMIFDYASSGGPLYRFASNLMPWESDQQACSAVKMARVATTPNTPSIPYGSFSLLWPTFMIVCLSYFVETLSCALQGRNVKTETGMTIFEHSLAFAEAESMIGKSIGLGMFGLPKKNPLSQAETTNGSTSPLELLTRAQVLERMNVTPELLLIVLISCCNSLTSHALEIFGSQSRYRLANTAVWGLCFMFAMCWGLDNGPPVSLETGVLKFPTVCIVSFIPHLLVLLGIITCLVIYGLALTITAFSLQFEENVQPTLRERFTLAHENMQGSNQIQNIRINRHEDFYTSLLRVGYVALTAASEAVFLNEGKAVIARPLTWLEQDRVAEIEATRQSGRAHADPHRRSGDHSPFDLANFLNSESQDSSSEWETGYSRERKMEKPKKGSQTTQSPDEIGGVGAARASLRLWHGVTFFRAIFWLILKWLACGLSRVLDSMGIRFKPQWLKRLVGSRKNRVTSRTVHNDLDFLVLNADGRLEVPQNRDFDVELEIRKMESLMNEHSNWAGPDENRLDEQLYKWWKQGGAWGNQDHSSDYIPPAELDNEDITSVVSMSTNASGSDWEDYGWESRSSDGRRTPTQSDPNPGLSRESTPSQEPLMDLTTLARLLDPHDRESREEARILAAHLRPQEGAGRIITRSQYRQQLERERSRVLFSSRVHNPIPLEPGRPRRKPTAQEESEILERLILACRAAVPISSDSASWESGAIGLGPNGPLALSVRPAHDQSLLGHAAAFAFVKTVASAWL</sequence>
<dbReference type="GO" id="GO:0016567">
    <property type="term" value="P:protein ubiquitination"/>
    <property type="evidence" value="ECO:0007669"/>
    <property type="project" value="TreeGrafter"/>
</dbReference>
<feature type="transmembrane region" description="Helical" evidence="2">
    <location>
        <begin position="262"/>
        <end position="283"/>
    </location>
</feature>
<proteinExistence type="predicted"/>
<feature type="transmembrane region" description="Helical" evidence="2">
    <location>
        <begin position="431"/>
        <end position="454"/>
    </location>
</feature>
<feature type="region of interest" description="Disordered" evidence="1">
    <location>
        <begin position="575"/>
        <end position="610"/>
    </location>
</feature>
<dbReference type="AlphaFoldDB" id="A0A9W9P789"/>
<feature type="transmembrane region" description="Helical" evidence="2">
    <location>
        <begin position="136"/>
        <end position="155"/>
    </location>
</feature>
<name>A0A9W9P789_9EURO</name>
<organism evidence="3 4">
    <name type="scientific">Penicillium chermesinum</name>
    <dbReference type="NCBI Taxonomy" id="63820"/>
    <lineage>
        <taxon>Eukaryota</taxon>
        <taxon>Fungi</taxon>
        <taxon>Dikarya</taxon>
        <taxon>Ascomycota</taxon>
        <taxon>Pezizomycotina</taxon>
        <taxon>Eurotiomycetes</taxon>
        <taxon>Eurotiomycetidae</taxon>
        <taxon>Eurotiales</taxon>
        <taxon>Aspergillaceae</taxon>
        <taxon>Penicillium</taxon>
    </lineage>
</organism>
<evidence type="ECO:0008006" key="5">
    <source>
        <dbReference type="Google" id="ProtNLM"/>
    </source>
</evidence>
<evidence type="ECO:0000313" key="3">
    <source>
        <dbReference type="EMBL" id="KAJ5239102.1"/>
    </source>
</evidence>
<reference evidence="3" key="2">
    <citation type="journal article" date="2023" name="IMA Fungus">
        <title>Comparative genomic study of the Penicillium genus elucidates a diverse pangenome and 15 lateral gene transfer events.</title>
        <authorList>
            <person name="Petersen C."/>
            <person name="Sorensen T."/>
            <person name="Nielsen M.R."/>
            <person name="Sondergaard T.E."/>
            <person name="Sorensen J.L."/>
            <person name="Fitzpatrick D.A."/>
            <person name="Frisvad J.C."/>
            <person name="Nielsen K.L."/>
        </authorList>
    </citation>
    <scope>NUCLEOTIDE SEQUENCE</scope>
    <source>
        <strain evidence="3">IBT 19713</strain>
    </source>
</reference>
<feature type="region of interest" description="Disordered" evidence="1">
    <location>
        <begin position="869"/>
        <end position="889"/>
    </location>
</feature>
<gene>
    <name evidence="3" type="ORF">N7468_003721</name>
</gene>
<feature type="transmembrane region" description="Helical" evidence="2">
    <location>
        <begin position="176"/>
        <end position="194"/>
    </location>
</feature>
<keyword evidence="2" id="KW-0812">Transmembrane</keyword>